<gene>
    <name evidence="3" type="ORF">RHTO0S_02e16028g</name>
</gene>
<evidence type="ECO:0000313" key="3">
    <source>
        <dbReference type="EMBL" id="CDR37530.1"/>
    </source>
</evidence>
<sequence length="146" mass="15729">MRILALLAALCALLCTLALAEPAPALKDSPALAQAPRRAVAFGRPADERRDAGGAKKADGADGNTVNYLVTLDRSITNVAKDKILDALLRMGAVVKQEYNYRVYKGVLFSIPSSHDKGLTAWETALTKQEGVKYVEKDQEVRANSS</sequence>
<feature type="region of interest" description="Disordered" evidence="1">
    <location>
        <begin position="43"/>
        <end position="63"/>
    </location>
</feature>
<feature type="compositionally biased region" description="Basic and acidic residues" evidence="1">
    <location>
        <begin position="45"/>
        <end position="60"/>
    </location>
</feature>
<keyword evidence="2" id="KW-0732">Signal</keyword>
<dbReference type="InterPro" id="IPR037045">
    <property type="entry name" value="S8pro/Inhibitor_I9_sf"/>
</dbReference>
<dbReference type="AlphaFoldDB" id="A0A061AK75"/>
<feature type="signal peptide" evidence="2">
    <location>
        <begin position="1"/>
        <end position="20"/>
    </location>
</feature>
<protein>
    <submittedName>
        <fullName evidence="3">RHTO0S02e16028g1_1</fullName>
    </submittedName>
</protein>
<evidence type="ECO:0000256" key="1">
    <source>
        <dbReference type="SAM" id="MobiDB-lite"/>
    </source>
</evidence>
<feature type="chain" id="PRO_5001598044" evidence="2">
    <location>
        <begin position="21"/>
        <end position="146"/>
    </location>
</feature>
<proteinExistence type="predicted"/>
<reference evidence="3" key="1">
    <citation type="journal article" date="2014" name="Genome Announc.">
        <title>Draft genome sequence of Rhodosporidium toruloides CECT1137, an oleaginous yeast of biotechnological interest.</title>
        <authorList>
            <person name="Morin N."/>
            <person name="Calcas X."/>
            <person name="Devillers H."/>
            <person name="Durrens P."/>
            <person name="Sherman D.J."/>
            <person name="Nicaud J.-M."/>
            <person name="Neuveglise C."/>
        </authorList>
    </citation>
    <scope>NUCLEOTIDE SEQUENCE</scope>
    <source>
        <strain evidence="3">CECT1137</strain>
    </source>
</reference>
<dbReference type="SUPFAM" id="SSF54897">
    <property type="entry name" value="Protease propeptides/inhibitors"/>
    <property type="match status" value="1"/>
</dbReference>
<dbReference type="OrthoDB" id="2526545at2759"/>
<organism evidence="3">
    <name type="scientific">Rhodotorula toruloides</name>
    <name type="common">Yeast</name>
    <name type="synonym">Rhodosporidium toruloides</name>
    <dbReference type="NCBI Taxonomy" id="5286"/>
    <lineage>
        <taxon>Eukaryota</taxon>
        <taxon>Fungi</taxon>
        <taxon>Dikarya</taxon>
        <taxon>Basidiomycota</taxon>
        <taxon>Pucciniomycotina</taxon>
        <taxon>Microbotryomycetes</taxon>
        <taxon>Sporidiobolales</taxon>
        <taxon>Sporidiobolaceae</taxon>
        <taxon>Rhodotorula</taxon>
    </lineage>
</organism>
<accession>A0A061AK75</accession>
<dbReference type="EMBL" id="LK052937">
    <property type="protein sequence ID" value="CDR37530.1"/>
    <property type="molecule type" value="Genomic_DNA"/>
</dbReference>
<evidence type="ECO:0000256" key="2">
    <source>
        <dbReference type="SAM" id="SignalP"/>
    </source>
</evidence>
<dbReference type="Gene3D" id="3.30.70.80">
    <property type="entry name" value="Peptidase S8 propeptide/proteinase inhibitor I9"/>
    <property type="match status" value="1"/>
</dbReference>
<name>A0A061AK75_RHOTO</name>